<dbReference type="NCBIfam" id="TIGR00266">
    <property type="entry name" value="TIGR00266 family protein"/>
    <property type="match status" value="1"/>
</dbReference>
<dbReference type="Proteomes" id="UP000262524">
    <property type="component" value="Unassembled WGS sequence"/>
</dbReference>
<protein>
    <submittedName>
        <fullName evidence="1">TIGR00266 family protein</fullName>
    </submittedName>
</protein>
<dbReference type="InterPro" id="IPR002838">
    <property type="entry name" value="AIM24"/>
</dbReference>
<sequence>MKYEIKGENLPVVICYLEENEKMITERGAMAWMSPDMEMTTSTNGIGKAIARTFSGESLFQNIYCTKRGNGLIAFASSFPGVILPFKIDAENEIIVQKKAFLAATEKVQLSTVFNKKVSAGLFGGEGFIMQKLSGKGLAFVEIDGSVVEYQLAAGESIVLDTGYLAAMSESCKLKVETVPGLKNKIFGGEGFFNTIVTGPGHVWIQTMPANKIAGALHPYMSSGD</sequence>
<gene>
    <name evidence="1" type="ORF">DXD91_08245</name>
</gene>
<dbReference type="InterPro" id="IPR016031">
    <property type="entry name" value="Trp_RNA-bd_attenuator-like_dom"/>
</dbReference>
<dbReference type="Pfam" id="PF01987">
    <property type="entry name" value="AIM24"/>
    <property type="match status" value="1"/>
</dbReference>
<name>A0A374NNP3_9FIRM</name>
<dbReference type="SUPFAM" id="SSF51219">
    <property type="entry name" value="TRAP-like"/>
    <property type="match status" value="1"/>
</dbReference>
<evidence type="ECO:0000313" key="2">
    <source>
        <dbReference type="Proteomes" id="UP000262524"/>
    </source>
</evidence>
<organism evidence="1 2">
    <name type="scientific">Anaerobutyricum hallii</name>
    <dbReference type="NCBI Taxonomy" id="39488"/>
    <lineage>
        <taxon>Bacteria</taxon>
        <taxon>Bacillati</taxon>
        <taxon>Bacillota</taxon>
        <taxon>Clostridia</taxon>
        <taxon>Lachnospirales</taxon>
        <taxon>Lachnospiraceae</taxon>
        <taxon>Anaerobutyricum</taxon>
    </lineage>
</organism>
<accession>A0A374NNP3</accession>
<comment type="caution">
    <text evidence="1">The sequence shown here is derived from an EMBL/GenBank/DDBJ whole genome shotgun (WGS) entry which is preliminary data.</text>
</comment>
<dbReference type="PANTHER" id="PTHR43657:SF1">
    <property type="entry name" value="ALTERED INHERITANCE OF MITOCHONDRIA PROTEIN 24, MITOCHONDRIAL"/>
    <property type="match status" value="1"/>
</dbReference>
<proteinExistence type="predicted"/>
<dbReference type="RefSeq" id="WP_117982620.1">
    <property type="nucleotide sequence ID" value="NZ_QSOE01000045.1"/>
</dbReference>
<dbReference type="PANTHER" id="PTHR43657">
    <property type="entry name" value="TRYPTOPHAN RNA-BINDING ATTENUATOR PROTEIN-LIKE PROTEIN"/>
    <property type="match status" value="1"/>
</dbReference>
<dbReference type="Gene3D" id="3.60.160.10">
    <property type="entry name" value="Mitochondrial biogenesis AIM24"/>
    <property type="match status" value="1"/>
</dbReference>
<evidence type="ECO:0000313" key="1">
    <source>
        <dbReference type="EMBL" id="RGI87494.1"/>
    </source>
</evidence>
<dbReference type="InterPro" id="IPR036983">
    <property type="entry name" value="AIM24_sf"/>
</dbReference>
<dbReference type="AlphaFoldDB" id="A0A374NNP3"/>
<dbReference type="EMBL" id="QSOE01000045">
    <property type="protein sequence ID" value="RGI87494.1"/>
    <property type="molecule type" value="Genomic_DNA"/>
</dbReference>
<reference evidence="1 2" key="1">
    <citation type="submission" date="2018-08" db="EMBL/GenBank/DDBJ databases">
        <title>A genome reference for cultivated species of the human gut microbiota.</title>
        <authorList>
            <person name="Zou Y."/>
            <person name="Xue W."/>
            <person name="Luo G."/>
        </authorList>
    </citation>
    <scope>NUCLEOTIDE SEQUENCE [LARGE SCALE GENOMIC DNA]</scope>
    <source>
        <strain evidence="1 2">TM10-1AC</strain>
    </source>
</reference>